<proteinExistence type="predicted"/>
<protein>
    <recommendedName>
        <fullName evidence="1">Rv3660c-like CheY-like N-terminal domain-containing protein</fullName>
    </recommendedName>
</protein>
<accession>A0A0J7ZGG8</accession>
<evidence type="ECO:0000313" key="3">
    <source>
        <dbReference type="Proteomes" id="UP000037432"/>
    </source>
</evidence>
<gene>
    <name evidence="2" type="ORF">ACM01_15330</name>
</gene>
<dbReference type="EMBL" id="LFNT01000014">
    <property type="protein sequence ID" value="KMS74268.1"/>
    <property type="molecule type" value="Genomic_DNA"/>
</dbReference>
<evidence type="ECO:0000313" key="2">
    <source>
        <dbReference type="EMBL" id="KMS74268.1"/>
    </source>
</evidence>
<dbReference type="Pfam" id="PF26563">
    <property type="entry name" value="Rv3660c_N"/>
    <property type="match status" value="1"/>
</dbReference>
<comment type="caution">
    <text evidence="2">The sequence shown here is derived from an EMBL/GenBank/DDBJ whole genome shotgun (WGS) entry which is preliminary data.</text>
</comment>
<organism evidence="2 3">
    <name type="scientific">Streptomyces viridochromogenes</name>
    <dbReference type="NCBI Taxonomy" id="1938"/>
    <lineage>
        <taxon>Bacteria</taxon>
        <taxon>Bacillati</taxon>
        <taxon>Actinomycetota</taxon>
        <taxon>Actinomycetes</taxon>
        <taxon>Kitasatosporales</taxon>
        <taxon>Streptomycetaceae</taxon>
        <taxon>Streptomyces</taxon>
    </lineage>
</organism>
<name>A0A0J7ZGG8_STRVR</name>
<dbReference type="PATRIC" id="fig|1938.3.peg.8654"/>
<dbReference type="RefSeq" id="WP_048581750.1">
    <property type="nucleotide sequence ID" value="NZ_LFNT01000014.1"/>
</dbReference>
<dbReference type="Proteomes" id="UP000037432">
    <property type="component" value="Unassembled WGS sequence"/>
</dbReference>
<sequence length="128" mass="14031">MLVISDSTNDDPVGLRTCPVPRLHLPSPLFSAEEYQRAPLVLLDDRSYTDFTLRHVPHRTGLIVVLVDPDDATIYPRAAAIGAEAVIRAGDNLSWLHMRLHDATDCRYAHWESLLAGGPADPPPPAST</sequence>
<dbReference type="InterPro" id="IPR059050">
    <property type="entry name" value="Rv3660c_N"/>
</dbReference>
<dbReference type="OrthoDB" id="4229224at2"/>
<reference evidence="2 3" key="1">
    <citation type="submission" date="2015-06" db="EMBL/GenBank/DDBJ databases">
        <authorList>
            <person name="Ju K.-S."/>
            <person name="Doroghazi J.R."/>
            <person name="Metcalf W.W."/>
        </authorList>
    </citation>
    <scope>NUCLEOTIDE SEQUENCE [LARGE SCALE GENOMIC DNA]</scope>
    <source>
        <strain evidence="2 3">NRRL 3414</strain>
    </source>
</reference>
<dbReference type="AlphaFoldDB" id="A0A0J7ZGG8"/>
<evidence type="ECO:0000259" key="1">
    <source>
        <dbReference type="Pfam" id="PF26563"/>
    </source>
</evidence>
<feature type="domain" description="Rv3660c-like CheY-like N-terminal" evidence="1">
    <location>
        <begin position="31"/>
        <end position="105"/>
    </location>
</feature>